<dbReference type="PROSITE" id="PS50109">
    <property type="entry name" value="HIS_KIN"/>
    <property type="match status" value="1"/>
</dbReference>
<keyword evidence="11" id="KW-1185">Reference proteome</keyword>
<gene>
    <name evidence="10" type="ORF">GCM10022407_19660</name>
</gene>
<protein>
    <recommendedName>
        <fullName evidence="2">histidine kinase</fullName>
        <ecNumber evidence="2">2.7.13.3</ecNumber>
    </recommendedName>
</protein>
<keyword evidence="3" id="KW-0808">Transferase</keyword>
<dbReference type="SUPFAM" id="SSF55874">
    <property type="entry name" value="ATPase domain of HSP90 chaperone/DNA topoisomerase II/histidine kinase"/>
    <property type="match status" value="1"/>
</dbReference>
<sequence length="451" mass="49262">MVFNRLDIGLLGRLVLLLAALAGGGHAAFHHAYGLALVALGVLLALVVALARYLTRGQQALLDFTLALKYRDFSRQYSEQMAPASLRRLHAAFNQVNATFRELRFEKEEQFQYLQTILALLDTGIVSYDAAGTVVWVNEAFKDTLQLPYLKNIQALQHRQPVLYEAICRAVPGQPAVVKLTVGSHAVQLLLSVTQFKTRGEASTLLAFKNVSQALTDTETAAWQQLLRVMTHEIMNSVTPIASLADSLGRHVRAAQQQGSAAELLDDVGTGIRIIQQRSEGLLRFAQVYRNFSTLAPPQRTTLYVQELLQTTHQLLAEQLTAQGIEVVISVRPAHLALQADGHLLEQVLINLVLNAAQAVGQTPDPQINLLAWLDGQQRVVVEVKDNGSGIPADLLDNIFVPFFTTRPSGSGIGLSLAKQIMQLHQGSIQVHSVEGAGSAFQLWFPGPATV</sequence>
<keyword evidence="8" id="KW-0812">Transmembrane</keyword>
<evidence type="ECO:0000256" key="6">
    <source>
        <dbReference type="ARBA" id="ARBA00022840"/>
    </source>
</evidence>
<comment type="caution">
    <text evidence="10">The sequence shown here is derived from an EMBL/GenBank/DDBJ whole genome shotgun (WGS) entry which is preliminary data.</text>
</comment>
<accession>A0ABP7PZV2</accession>
<dbReference type="InterPro" id="IPR036890">
    <property type="entry name" value="HATPase_C_sf"/>
</dbReference>
<evidence type="ECO:0000256" key="4">
    <source>
        <dbReference type="ARBA" id="ARBA00022741"/>
    </source>
</evidence>
<evidence type="ECO:0000256" key="2">
    <source>
        <dbReference type="ARBA" id="ARBA00012438"/>
    </source>
</evidence>
<dbReference type="Proteomes" id="UP001501556">
    <property type="component" value="Unassembled WGS sequence"/>
</dbReference>
<feature type="domain" description="Histidine kinase" evidence="9">
    <location>
        <begin position="229"/>
        <end position="449"/>
    </location>
</feature>
<proteinExistence type="predicted"/>
<dbReference type="PANTHER" id="PTHR42878">
    <property type="entry name" value="TWO-COMPONENT HISTIDINE KINASE"/>
    <property type="match status" value="1"/>
</dbReference>
<keyword evidence="7" id="KW-0902">Two-component regulatory system</keyword>
<reference evidence="11" key="1">
    <citation type="journal article" date="2019" name="Int. J. Syst. Evol. Microbiol.">
        <title>The Global Catalogue of Microorganisms (GCM) 10K type strain sequencing project: providing services to taxonomists for standard genome sequencing and annotation.</title>
        <authorList>
            <consortium name="The Broad Institute Genomics Platform"/>
            <consortium name="The Broad Institute Genome Sequencing Center for Infectious Disease"/>
            <person name="Wu L."/>
            <person name="Ma J."/>
        </authorList>
    </citation>
    <scope>NUCLEOTIDE SEQUENCE [LARGE SCALE GENOMIC DNA]</scope>
    <source>
        <strain evidence="11">JCM 17217</strain>
    </source>
</reference>
<name>A0ABP7PZV2_9BACT</name>
<dbReference type="Pfam" id="PF02518">
    <property type="entry name" value="HATPase_c"/>
    <property type="match status" value="1"/>
</dbReference>
<evidence type="ECO:0000256" key="8">
    <source>
        <dbReference type="SAM" id="Phobius"/>
    </source>
</evidence>
<evidence type="ECO:0000256" key="3">
    <source>
        <dbReference type="ARBA" id="ARBA00022679"/>
    </source>
</evidence>
<evidence type="ECO:0000256" key="7">
    <source>
        <dbReference type="ARBA" id="ARBA00023012"/>
    </source>
</evidence>
<keyword evidence="4" id="KW-0547">Nucleotide-binding</keyword>
<evidence type="ECO:0000259" key="9">
    <source>
        <dbReference type="PROSITE" id="PS50109"/>
    </source>
</evidence>
<dbReference type="InterPro" id="IPR005467">
    <property type="entry name" value="His_kinase_dom"/>
</dbReference>
<comment type="catalytic activity">
    <reaction evidence="1">
        <text>ATP + protein L-histidine = ADP + protein N-phospho-L-histidine.</text>
        <dbReference type="EC" id="2.7.13.3"/>
    </reaction>
</comment>
<dbReference type="Gene3D" id="3.30.565.10">
    <property type="entry name" value="Histidine kinase-like ATPase, C-terminal domain"/>
    <property type="match status" value="1"/>
</dbReference>
<dbReference type="EC" id="2.7.13.3" evidence="2"/>
<evidence type="ECO:0000313" key="11">
    <source>
        <dbReference type="Proteomes" id="UP001501556"/>
    </source>
</evidence>
<dbReference type="InterPro" id="IPR003594">
    <property type="entry name" value="HATPase_dom"/>
</dbReference>
<keyword evidence="8" id="KW-0472">Membrane</keyword>
<dbReference type="RefSeq" id="WP_345123648.1">
    <property type="nucleotide sequence ID" value="NZ_BAABDI010000011.1"/>
</dbReference>
<keyword evidence="6" id="KW-0067">ATP-binding</keyword>
<dbReference type="PANTHER" id="PTHR42878:SF7">
    <property type="entry name" value="SENSOR HISTIDINE KINASE GLRK"/>
    <property type="match status" value="1"/>
</dbReference>
<dbReference type="SMART" id="SM00387">
    <property type="entry name" value="HATPase_c"/>
    <property type="match status" value="1"/>
</dbReference>
<dbReference type="InterPro" id="IPR004358">
    <property type="entry name" value="Sig_transdc_His_kin-like_C"/>
</dbReference>
<keyword evidence="8" id="KW-1133">Transmembrane helix</keyword>
<dbReference type="InterPro" id="IPR050351">
    <property type="entry name" value="BphY/WalK/GraS-like"/>
</dbReference>
<organism evidence="10 11">
    <name type="scientific">Hymenobacter antarcticus</name>
    <dbReference type="NCBI Taxonomy" id="486270"/>
    <lineage>
        <taxon>Bacteria</taxon>
        <taxon>Pseudomonadati</taxon>
        <taxon>Bacteroidota</taxon>
        <taxon>Cytophagia</taxon>
        <taxon>Cytophagales</taxon>
        <taxon>Hymenobacteraceae</taxon>
        <taxon>Hymenobacter</taxon>
    </lineage>
</organism>
<dbReference type="GO" id="GO:0016301">
    <property type="term" value="F:kinase activity"/>
    <property type="evidence" value="ECO:0007669"/>
    <property type="project" value="UniProtKB-KW"/>
</dbReference>
<dbReference type="PRINTS" id="PR00344">
    <property type="entry name" value="BCTRLSENSOR"/>
</dbReference>
<feature type="transmembrane region" description="Helical" evidence="8">
    <location>
        <begin position="32"/>
        <end position="54"/>
    </location>
</feature>
<keyword evidence="5 10" id="KW-0418">Kinase</keyword>
<evidence type="ECO:0000256" key="5">
    <source>
        <dbReference type="ARBA" id="ARBA00022777"/>
    </source>
</evidence>
<evidence type="ECO:0000313" key="10">
    <source>
        <dbReference type="EMBL" id="GAA3973938.1"/>
    </source>
</evidence>
<dbReference type="EMBL" id="BAABDI010000011">
    <property type="protein sequence ID" value="GAA3973938.1"/>
    <property type="molecule type" value="Genomic_DNA"/>
</dbReference>
<evidence type="ECO:0000256" key="1">
    <source>
        <dbReference type="ARBA" id="ARBA00000085"/>
    </source>
</evidence>